<protein>
    <recommendedName>
        <fullName evidence="4">Pectate lyase</fullName>
    </recommendedName>
</protein>
<reference evidence="2 3" key="1">
    <citation type="submission" date="2018-09" db="EMBL/GenBank/DDBJ databases">
        <title>Genomic investigation of the strawberry pathogen Phytophthora fragariae indicates pathogenicity is determined by transcriptional variation in three key races.</title>
        <authorList>
            <person name="Adams T.M."/>
            <person name="Armitage A.D."/>
            <person name="Sobczyk M.K."/>
            <person name="Bates H.J."/>
            <person name="Dunwell J.M."/>
            <person name="Nellist C.F."/>
            <person name="Harrison R.J."/>
        </authorList>
    </citation>
    <scope>NUCLEOTIDE SEQUENCE [LARGE SCALE GENOMIC DNA]</scope>
    <source>
        <strain evidence="2 3">SCRP324</strain>
    </source>
</reference>
<organism evidence="2 3">
    <name type="scientific">Phytophthora rubi</name>
    <dbReference type="NCBI Taxonomy" id="129364"/>
    <lineage>
        <taxon>Eukaryota</taxon>
        <taxon>Sar</taxon>
        <taxon>Stramenopiles</taxon>
        <taxon>Oomycota</taxon>
        <taxon>Peronosporomycetes</taxon>
        <taxon>Peronosporales</taxon>
        <taxon>Peronosporaceae</taxon>
        <taxon>Phytophthora</taxon>
    </lineage>
</organism>
<evidence type="ECO:0000313" key="3">
    <source>
        <dbReference type="Proteomes" id="UP000435112"/>
    </source>
</evidence>
<dbReference type="Proteomes" id="UP000435112">
    <property type="component" value="Unassembled WGS sequence"/>
</dbReference>
<dbReference type="AlphaFoldDB" id="A0A6A3H783"/>
<dbReference type="EMBL" id="QXFU01005147">
    <property type="protein sequence ID" value="KAE8965499.1"/>
    <property type="molecule type" value="Genomic_DNA"/>
</dbReference>
<evidence type="ECO:0000256" key="1">
    <source>
        <dbReference type="SAM" id="SignalP"/>
    </source>
</evidence>
<feature type="chain" id="PRO_5025574250" description="Pectate lyase" evidence="1">
    <location>
        <begin position="19"/>
        <end position="54"/>
    </location>
</feature>
<comment type="caution">
    <text evidence="2">The sequence shown here is derived from an EMBL/GenBank/DDBJ whole genome shotgun (WGS) entry which is preliminary data.</text>
</comment>
<accession>A0A6A3H783</accession>
<evidence type="ECO:0008006" key="4">
    <source>
        <dbReference type="Google" id="ProtNLM"/>
    </source>
</evidence>
<sequence>MFCFSSLWGRYFTIACLSMVDSTSNCTDVTVLKAEGLSASRASIYGQEPKATYY</sequence>
<evidence type="ECO:0000313" key="2">
    <source>
        <dbReference type="EMBL" id="KAE8965499.1"/>
    </source>
</evidence>
<proteinExistence type="predicted"/>
<name>A0A6A3H783_9STRA</name>
<keyword evidence="1" id="KW-0732">Signal</keyword>
<feature type="signal peptide" evidence="1">
    <location>
        <begin position="1"/>
        <end position="18"/>
    </location>
</feature>
<gene>
    <name evidence="2" type="ORF">PR002_g28662</name>
</gene>